<evidence type="ECO:0000313" key="1">
    <source>
        <dbReference type="EMBL" id="MCD7449343.1"/>
    </source>
</evidence>
<dbReference type="Proteomes" id="UP000823775">
    <property type="component" value="Unassembled WGS sequence"/>
</dbReference>
<organism evidence="1 2">
    <name type="scientific">Datura stramonium</name>
    <name type="common">Jimsonweed</name>
    <name type="synonym">Common thornapple</name>
    <dbReference type="NCBI Taxonomy" id="4076"/>
    <lineage>
        <taxon>Eukaryota</taxon>
        <taxon>Viridiplantae</taxon>
        <taxon>Streptophyta</taxon>
        <taxon>Embryophyta</taxon>
        <taxon>Tracheophyta</taxon>
        <taxon>Spermatophyta</taxon>
        <taxon>Magnoliopsida</taxon>
        <taxon>eudicotyledons</taxon>
        <taxon>Gunneridae</taxon>
        <taxon>Pentapetalae</taxon>
        <taxon>asterids</taxon>
        <taxon>lamiids</taxon>
        <taxon>Solanales</taxon>
        <taxon>Solanaceae</taxon>
        <taxon>Solanoideae</taxon>
        <taxon>Datureae</taxon>
        <taxon>Datura</taxon>
    </lineage>
</organism>
<feature type="non-terminal residue" evidence="1">
    <location>
        <position position="70"/>
    </location>
</feature>
<accession>A0ABS8RRA4</accession>
<dbReference type="EMBL" id="JACEIK010000092">
    <property type="protein sequence ID" value="MCD7449343.1"/>
    <property type="molecule type" value="Genomic_DNA"/>
</dbReference>
<evidence type="ECO:0000313" key="2">
    <source>
        <dbReference type="Proteomes" id="UP000823775"/>
    </source>
</evidence>
<gene>
    <name evidence="1" type="ORF">HAX54_051532</name>
</gene>
<keyword evidence="2" id="KW-1185">Reference proteome</keyword>
<reference evidence="1 2" key="1">
    <citation type="journal article" date="2021" name="BMC Genomics">
        <title>Datura genome reveals duplications of psychoactive alkaloid biosynthetic genes and high mutation rate following tissue culture.</title>
        <authorList>
            <person name="Rajewski A."/>
            <person name="Carter-House D."/>
            <person name="Stajich J."/>
            <person name="Litt A."/>
        </authorList>
    </citation>
    <scope>NUCLEOTIDE SEQUENCE [LARGE SCALE GENOMIC DNA]</scope>
    <source>
        <strain evidence="1">AR-01</strain>
    </source>
</reference>
<proteinExistence type="predicted"/>
<protein>
    <submittedName>
        <fullName evidence="1">Uncharacterized protein</fullName>
    </submittedName>
</protein>
<sequence>MEKTFNRIAVILDKIEKHNHAWHGGDQSRGINVGTPSLSNLMKENQECDQMMATMATKITLLTKKLSESM</sequence>
<name>A0ABS8RRA4_DATST</name>
<comment type="caution">
    <text evidence="1">The sequence shown here is derived from an EMBL/GenBank/DDBJ whole genome shotgun (WGS) entry which is preliminary data.</text>
</comment>